<keyword evidence="2" id="KW-0813">Transport</keyword>
<feature type="transmembrane region" description="Helical" evidence="8">
    <location>
        <begin position="415"/>
        <end position="434"/>
    </location>
</feature>
<dbReference type="GO" id="GO:0022857">
    <property type="term" value="F:transmembrane transporter activity"/>
    <property type="evidence" value="ECO:0007669"/>
    <property type="project" value="InterPro"/>
</dbReference>
<feature type="transmembrane region" description="Helical" evidence="8">
    <location>
        <begin position="19"/>
        <end position="38"/>
    </location>
</feature>
<organism evidence="9 10">
    <name type="scientific">Paracidovorax wautersii</name>
    <dbReference type="NCBI Taxonomy" id="1177982"/>
    <lineage>
        <taxon>Bacteria</taxon>
        <taxon>Pseudomonadati</taxon>
        <taxon>Pseudomonadota</taxon>
        <taxon>Betaproteobacteria</taxon>
        <taxon>Burkholderiales</taxon>
        <taxon>Comamonadaceae</taxon>
        <taxon>Paracidovorax</taxon>
    </lineage>
</organism>
<feature type="compositionally biased region" description="Basic and acidic residues" evidence="7">
    <location>
        <begin position="659"/>
        <end position="668"/>
    </location>
</feature>
<dbReference type="AlphaFoldDB" id="A0A7V8FSI4"/>
<evidence type="ECO:0000256" key="1">
    <source>
        <dbReference type="ARBA" id="ARBA00004651"/>
    </source>
</evidence>
<dbReference type="Proteomes" id="UP000461670">
    <property type="component" value="Unassembled WGS sequence"/>
</dbReference>
<proteinExistence type="predicted"/>
<sequence length="668" mass="70616">MTTYIVAHPLAGAMRSKGVYRFCGTLIGSTAALLLVPALANAPLLLSLAMSGWVAFCLYVSLLDRTPRAYLFMLAGYTAAFVGFPSVDAPQAIFDTAVSRVEEIGLGILCATVIHSVFWPKGLTGSVLGLIDRALADARRWLGDLLDPERQAGAGSDAKLTGDRRRLAGDITQLRLLSTHVPFDTTHLRWTAGAIRAMQDRVAALTPHLSAVDDRLRALADDQGRLPHDVVALLGQVAQWLQRQASDPQAAPDADLDAAFQRFAAAPAGAAVDAAQQRWQQALRISLVQRLAELTAEWQACASLRRDIDAGLRGAAAPLRRQASLGNRVLHRNRGMALLSAAAAAIAIAVCCAFWILTGWTYGYVAAMMAAVFCSFFAALDDPVPAIHGFIKWTLWSVPVSALYVLVLLPLVQDFGMLVAICAPLFLVLGCFIARPASFGQAMPFFFGVAGTLAMHDTASADLASFVNFTAAQIMGALIASRVTRLLRSVGAQWSARRIQRATWRELGDMADAARGAAPDAGYAVRMLDRIGLLAPRIAQAGGTLDGVVANDALRDLRVGADLATLRQLHVDLSAAVAQSIPALLAPISAFFRARAGGQAVAPPSQALAGIDAALVAAFQPAGRDAVADRAVAALVGLRRNLFPQAPAALVAGTSTPGTEKEEASDDR</sequence>
<dbReference type="PANTHER" id="PTHR30509">
    <property type="entry name" value="P-HYDROXYBENZOIC ACID EFFLUX PUMP SUBUNIT-RELATED"/>
    <property type="match status" value="1"/>
</dbReference>
<evidence type="ECO:0000313" key="10">
    <source>
        <dbReference type="Proteomes" id="UP000461670"/>
    </source>
</evidence>
<keyword evidence="6 8" id="KW-0472">Membrane</keyword>
<gene>
    <name evidence="9" type="primary">aaeB</name>
    <name evidence="9" type="ORF">GAK30_00141</name>
</gene>
<feature type="transmembrane region" description="Helical" evidence="8">
    <location>
        <begin position="362"/>
        <end position="381"/>
    </location>
</feature>
<evidence type="ECO:0000256" key="7">
    <source>
        <dbReference type="SAM" id="MobiDB-lite"/>
    </source>
</evidence>
<dbReference type="Pfam" id="PF04632">
    <property type="entry name" value="FUSC"/>
    <property type="match status" value="1"/>
</dbReference>
<evidence type="ECO:0000256" key="6">
    <source>
        <dbReference type="ARBA" id="ARBA00023136"/>
    </source>
</evidence>
<dbReference type="GO" id="GO:0005886">
    <property type="term" value="C:plasma membrane"/>
    <property type="evidence" value="ECO:0007669"/>
    <property type="project" value="UniProtKB-SubCell"/>
</dbReference>
<feature type="transmembrane region" description="Helical" evidence="8">
    <location>
        <begin position="69"/>
        <end position="86"/>
    </location>
</feature>
<dbReference type="PANTHER" id="PTHR30509:SF9">
    <property type="entry name" value="MULTIDRUG RESISTANCE PROTEIN MDTO"/>
    <property type="match status" value="1"/>
</dbReference>
<keyword evidence="4 8" id="KW-0812">Transmembrane</keyword>
<evidence type="ECO:0000256" key="4">
    <source>
        <dbReference type="ARBA" id="ARBA00022692"/>
    </source>
</evidence>
<dbReference type="EMBL" id="WNDQ01000001">
    <property type="protein sequence ID" value="KAF1024121.1"/>
    <property type="molecule type" value="Genomic_DNA"/>
</dbReference>
<feature type="transmembrane region" description="Helical" evidence="8">
    <location>
        <begin position="44"/>
        <end position="62"/>
    </location>
</feature>
<name>A0A7V8FSI4_9BURK</name>
<dbReference type="InterPro" id="IPR006726">
    <property type="entry name" value="PHBA_efflux_AaeB/fusaric-R"/>
</dbReference>
<accession>A0A7V8FSI4</accession>
<protein>
    <submittedName>
        <fullName evidence="9">p-hydroxybenzoic acid efflux pump subunit AaeB</fullName>
    </submittedName>
</protein>
<evidence type="ECO:0000256" key="8">
    <source>
        <dbReference type="SAM" id="Phobius"/>
    </source>
</evidence>
<evidence type="ECO:0000256" key="2">
    <source>
        <dbReference type="ARBA" id="ARBA00022448"/>
    </source>
</evidence>
<feature type="transmembrane region" description="Helical" evidence="8">
    <location>
        <begin position="393"/>
        <end position="409"/>
    </location>
</feature>
<evidence type="ECO:0000256" key="5">
    <source>
        <dbReference type="ARBA" id="ARBA00022989"/>
    </source>
</evidence>
<evidence type="ECO:0000313" key="9">
    <source>
        <dbReference type="EMBL" id="KAF1024121.1"/>
    </source>
</evidence>
<comment type="caution">
    <text evidence="9">The sequence shown here is derived from an EMBL/GenBank/DDBJ whole genome shotgun (WGS) entry which is preliminary data.</text>
</comment>
<keyword evidence="3" id="KW-1003">Cell membrane</keyword>
<feature type="transmembrane region" description="Helical" evidence="8">
    <location>
        <begin position="336"/>
        <end position="356"/>
    </location>
</feature>
<keyword evidence="5 8" id="KW-1133">Transmembrane helix</keyword>
<evidence type="ECO:0000256" key="3">
    <source>
        <dbReference type="ARBA" id="ARBA00022475"/>
    </source>
</evidence>
<feature type="region of interest" description="Disordered" evidence="7">
    <location>
        <begin position="649"/>
        <end position="668"/>
    </location>
</feature>
<comment type="subcellular location">
    <subcellularLocation>
        <location evidence="1">Cell membrane</location>
        <topology evidence="1">Multi-pass membrane protein</topology>
    </subcellularLocation>
</comment>
<reference evidence="10" key="1">
    <citation type="journal article" date="2020" name="MBio">
        <title>Horizontal gene transfer to a defensive symbiont with a reduced genome amongst a multipartite beetle microbiome.</title>
        <authorList>
            <person name="Waterworth S.C."/>
            <person name="Florez L.V."/>
            <person name="Rees E.R."/>
            <person name="Hertweck C."/>
            <person name="Kaltenpoth M."/>
            <person name="Kwan J.C."/>
        </authorList>
    </citation>
    <scope>NUCLEOTIDE SEQUENCE [LARGE SCALE GENOMIC DNA]</scope>
</reference>